<accession>K2RLV9</accession>
<evidence type="ECO:0000313" key="1">
    <source>
        <dbReference type="EMBL" id="EKG13807.1"/>
    </source>
</evidence>
<proteinExistence type="predicted"/>
<evidence type="ECO:0000313" key="2">
    <source>
        <dbReference type="Proteomes" id="UP000007129"/>
    </source>
</evidence>
<dbReference type="HOGENOM" id="CLU_1731845_0_0_1"/>
<protein>
    <submittedName>
        <fullName evidence="1">Uncharacterized protein</fullName>
    </submittedName>
</protein>
<dbReference type="EMBL" id="AHHD01000385">
    <property type="protein sequence ID" value="EKG13807.1"/>
    <property type="molecule type" value="Genomic_DNA"/>
</dbReference>
<dbReference type="Proteomes" id="UP000007129">
    <property type="component" value="Unassembled WGS sequence"/>
</dbReference>
<dbReference type="InParanoid" id="K2RLV9"/>
<organism evidence="1 2">
    <name type="scientific">Macrophomina phaseolina (strain MS6)</name>
    <name type="common">Charcoal rot fungus</name>
    <dbReference type="NCBI Taxonomy" id="1126212"/>
    <lineage>
        <taxon>Eukaryota</taxon>
        <taxon>Fungi</taxon>
        <taxon>Dikarya</taxon>
        <taxon>Ascomycota</taxon>
        <taxon>Pezizomycotina</taxon>
        <taxon>Dothideomycetes</taxon>
        <taxon>Dothideomycetes incertae sedis</taxon>
        <taxon>Botryosphaeriales</taxon>
        <taxon>Botryosphaeriaceae</taxon>
        <taxon>Macrophomina</taxon>
    </lineage>
</organism>
<dbReference type="VEuPathDB" id="FungiDB:MPH_09045"/>
<reference evidence="1 2" key="1">
    <citation type="journal article" date="2012" name="BMC Genomics">
        <title>Tools to kill: Genome of one of the most destructive plant pathogenic fungi Macrophomina phaseolina.</title>
        <authorList>
            <person name="Islam M.S."/>
            <person name="Haque M.S."/>
            <person name="Islam M.M."/>
            <person name="Emdad E.M."/>
            <person name="Halim A."/>
            <person name="Hossen Q.M.M."/>
            <person name="Hossain M.Z."/>
            <person name="Ahmed B."/>
            <person name="Rahim S."/>
            <person name="Rahman M.S."/>
            <person name="Alam M.M."/>
            <person name="Hou S."/>
            <person name="Wan X."/>
            <person name="Saito J.A."/>
            <person name="Alam M."/>
        </authorList>
    </citation>
    <scope>NUCLEOTIDE SEQUENCE [LARGE SCALE GENOMIC DNA]</scope>
    <source>
        <strain evidence="1 2">MS6</strain>
    </source>
</reference>
<name>K2RLV9_MACPH</name>
<gene>
    <name evidence="1" type="ORF">MPH_09045</name>
</gene>
<sequence>MLQSSPQHPPAQLPLRLTHQASRLARHHAIRCLLPLDRHCDGERCTWLLDLTTAPRSCTVWELAGRKGILLDHAEGALGPSPLFPADSPLKLPSTLRFLYCFCACRARLPHHVGLFWTDNSSQKPYMQFAAEVALATAPSRTISSSLPCTF</sequence>
<comment type="caution">
    <text evidence="1">The sequence shown here is derived from an EMBL/GenBank/DDBJ whole genome shotgun (WGS) entry which is preliminary data.</text>
</comment>
<dbReference type="AlphaFoldDB" id="K2RLV9"/>